<dbReference type="Proteomes" id="UP000055702">
    <property type="component" value="Unassembled WGS sequence"/>
</dbReference>
<evidence type="ECO:0000313" key="2">
    <source>
        <dbReference type="Proteomes" id="UP000055702"/>
    </source>
</evidence>
<dbReference type="RefSeq" id="WP_011636235.1">
    <property type="nucleotide sequence ID" value="NZ_JBBMQR010000015.1"/>
</dbReference>
<dbReference type="AlphaFoldDB" id="A0A106C0S2"/>
<evidence type="ECO:0000313" key="1">
    <source>
        <dbReference type="EMBL" id="KVX02133.1"/>
    </source>
</evidence>
<gene>
    <name evidence="1" type="ORF">AWJ07_15835</name>
</gene>
<dbReference type="GeneID" id="41836123"/>
<proteinExistence type="predicted"/>
<sequence length="297" mass="34074">MQLVLRDENQGPYLSRVLAYGRTEELLSNEQLGQIKAKAILMSLKFADKFYNKYKMHLLEEAAQDVIGIVSIGLMALSDQSQANAIRLLLTDDGVVKSFQKGWGMLTKVSQHRLHGKSVYGDVDKVLLDQVSSPPDCDEWQGWAYYQEALAEHNRQQSINALLAQFYIVGTFDPMDYINLESTLAEAVLYRIFFDGKKVRQDLKRRMARIELKDEWFNLEFIEQQTKAALAELPNELADAIRLDLGKHFNAALLRTLHFSRSYQELAIQNASPERLERLEYKEGLIGLLGWPIYIDL</sequence>
<dbReference type="EMBL" id="LRDC01000017">
    <property type="protein sequence ID" value="KVX02133.1"/>
    <property type="molecule type" value="Genomic_DNA"/>
</dbReference>
<reference evidence="1 2" key="1">
    <citation type="submission" date="2016-01" db="EMBL/GenBank/DDBJ databases">
        <title>Draft genome of the antarctic isolate Shewanella frigidimarina Ag06-30.</title>
        <authorList>
            <person name="Parmeciano Di Noto G."/>
            <person name="Vazquez S."/>
            <person name="Mac Cormack W."/>
            <person name="Iriarte A."/>
            <person name="Quiroga C."/>
        </authorList>
    </citation>
    <scope>NUCLEOTIDE SEQUENCE [LARGE SCALE GENOMIC DNA]</scope>
    <source>
        <strain evidence="1 2">Ag06-30</strain>
    </source>
</reference>
<protein>
    <submittedName>
        <fullName evidence="1">Uncharacterized protein</fullName>
    </submittedName>
</protein>
<dbReference type="OMA" id="EWFSLEY"/>
<accession>A0A106C0S2</accession>
<name>A0A106C0S2_SHEFR</name>
<comment type="caution">
    <text evidence="1">The sequence shown here is derived from an EMBL/GenBank/DDBJ whole genome shotgun (WGS) entry which is preliminary data.</text>
</comment>
<organism evidence="1">
    <name type="scientific">Shewanella frigidimarina</name>
    <dbReference type="NCBI Taxonomy" id="56812"/>
    <lineage>
        <taxon>Bacteria</taxon>
        <taxon>Pseudomonadati</taxon>
        <taxon>Pseudomonadota</taxon>
        <taxon>Gammaproteobacteria</taxon>
        <taxon>Alteromonadales</taxon>
        <taxon>Shewanellaceae</taxon>
        <taxon>Shewanella</taxon>
    </lineage>
</organism>